<evidence type="ECO:0000313" key="3">
    <source>
        <dbReference type="EMBL" id="ADB17132.1"/>
    </source>
</evidence>
<dbReference type="Proteomes" id="UP000001887">
    <property type="component" value="Chromosome"/>
</dbReference>
<accession>D2R4R6</accession>
<evidence type="ECO:0000259" key="2">
    <source>
        <dbReference type="Pfam" id="PF06439"/>
    </source>
</evidence>
<dbReference type="Pfam" id="PF06439">
    <property type="entry name" value="3keto-disac_hyd"/>
    <property type="match status" value="1"/>
</dbReference>
<dbReference type="STRING" id="530564.Psta_2463"/>
<proteinExistence type="predicted"/>
<dbReference type="InterPro" id="IPR010496">
    <property type="entry name" value="AL/BT2_dom"/>
</dbReference>
<evidence type="ECO:0000256" key="1">
    <source>
        <dbReference type="SAM" id="SignalP"/>
    </source>
</evidence>
<dbReference type="Gene3D" id="2.60.120.560">
    <property type="entry name" value="Exo-inulinase, domain 1"/>
    <property type="match status" value="1"/>
</dbReference>
<keyword evidence="4" id="KW-1185">Reference proteome</keyword>
<feature type="domain" description="3-keto-alpha-glucoside-1,2-lyase/3-keto-2-hydroxy-glucal hydratase" evidence="2">
    <location>
        <begin position="33"/>
        <end position="218"/>
    </location>
</feature>
<dbReference type="eggNOG" id="COG1413">
    <property type="taxonomic scope" value="Bacteria"/>
</dbReference>
<dbReference type="GO" id="GO:0016787">
    <property type="term" value="F:hydrolase activity"/>
    <property type="evidence" value="ECO:0007669"/>
    <property type="project" value="InterPro"/>
</dbReference>
<dbReference type="EMBL" id="CP001848">
    <property type="protein sequence ID" value="ADB17132.1"/>
    <property type="molecule type" value="Genomic_DNA"/>
</dbReference>
<protein>
    <recommendedName>
        <fullName evidence="2">3-keto-alpha-glucoside-1,2-lyase/3-keto-2-hydroxy-glucal hydratase domain-containing protein</fullName>
    </recommendedName>
</protein>
<reference evidence="3 4" key="1">
    <citation type="journal article" date="2009" name="Stand. Genomic Sci.">
        <title>Complete genome sequence of Pirellula staleyi type strain (ATCC 27377).</title>
        <authorList>
            <person name="Clum A."/>
            <person name="Tindall B.J."/>
            <person name="Sikorski J."/>
            <person name="Ivanova N."/>
            <person name="Mavrommatis K."/>
            <person name="Lucas S."/>
            <person name="Glavina del Rio T."/>
            <person name="Nolan M."/>
            <person name="Chen F."/>
            <person name="Tice H."/>
            <person name="Pitluck S."/>
            <person name="Cheng J.F."/>
            <person name="Chertkov O."/>
            <person name="Brettin T."/>
            <person name="Han C."/>
            <person name="Detter J.C."/>
            <person name="Kuske C."/>
            <person name="Bruce D."/>
            <person name="Goodwin L."/>
            <person name="Ovchinikova G."/>
            <person name="Pati A."/>
            <person name="Mikhailova N."/>
            <person name="Chen A."/>
            <person name="Palaniappan K."/>
            <person name="Land M."/>
            <person name="Hauser L."/>
            <person name="Chang Y.J."/>
            <person name="Jeffries C.D."/>
            <person name="Chain P."/>
            <person name="Rohde M."/>
            <person name="Goker M."/>
            <person name="Bristow J."/>
            <person name="Eisen J.A."/>
            <person name="Markowitz V."/>
            <person name="Hugenholtz P."/>
            <person name="Kyrpides N.C."/>
            <person name="Klenk H.P."/>
            <person name="Lapidus A."/>
        </authorList>
    </citation>
    <scope>NUCLEOTIDE SEQUENCE [LARGE SCALE GENOMIC DNA]</scope>
    <source>
        <strain evidence="4">ATCC 27377 / DSM 6068 / ICPB 4128</strain>
    </source>
</reference>
<organism evidence="3 4">
    <name type="scientific">Pirellula staleyi (strain ATCC 27377 / DSM 6068 / ICPB 4128)</name>
    <name type="common">Pirella staleyi</name>
    <dbReference type="NCBI Taxonomy" id="530564"/>
    <lineage>
        <taxon>Bacteria</taxon>
        <taxon>Pseudomonadati</taxon>
        <taxon>Planctomycetota</taxon>
        <taxon>Planctomycetia</taxon>
        <taxon>Pirellulales</taxon>
        <taxon>Pirellulaceae</taxon>
        <taxon>Pirellula</taxon>
    </lineage>
</organism>
<dbReference type="AlphaFoldDB" id="D2R4R6"/>
<evidence type="ECO:0000313" key="4">
    <source>
        <dbReference type="Proteomes" id="UP000001887"/>
    </source>
</evidence>
<keyword evidence="1" id="KW-0732">Signal</keyword>
<gene>
    <name evidence="3" type="ordered locus">Psta_2463</name>
</gene>
<dbReference type="HOGENOM" id="CLU_073042_0_0_0"/>
<feature type="signal peptide" evidence="1">
    <location>
        <begin position="1"/>
        <end position="25"/>
    </location>
</feature>
<feature type="chain" id="PRO_5003035460" description="3-keto-alpha-glucoside-1,2-lyase/3-keto-2-hydroxy-glucal hydratase domain-containing protein" evidence="1">
    <location>
        <begin position="26"/>
        <end position="222"/>
    </location>
</feature>
<sequence precursor="true">MFRCHAIVRSVVFAFGLALATFGVAAEGEKDEGFVPLFDGKTLAGWTGSVDGYVVEDGAIVCLPDKGGNLYTDKEYANFVFRFEFKLTAGANNGIGIRTAPKGDPAYVGMEIQVLDDSSDKYKGIAPYQHHGSVYGVVPAKTGFLKPVGEWNTEEITCDGRNIKIVLNGETIVEANLDEASTPKTIDGNAHPGLKNEKGYICFCGHGAKVAFRNLSIKVLEK</sequence>
<dbReference type="KEGG" id="psl:Psta_2463"/>
<name>D2R4R6_PIRSD</name>
<dbReference type="OrthoDB" id="266976at2"/>